<sequence>MSIAVEIAAGVMTLRFDRPARKNAITAEMYAVLADALAGAEHDPAVRVIVIAGHAEAFTAGNDLEDFMQRPPLGDDAPVFRFLRAISTCPKPLVASVSGVAVGIGTTLLLHCDLVYASETARFSLPFVQLGLCPEAASSTLLATVVGPRKAAELLMFGEPFTAQAALDMGLVNAVVPAAELGARVSERVARLVRLPAPSLRATKRLMKQQQADAIAAQIALEVEVFGRMLREPAAKEAFAAFFEKRVPDFSVFD</sequence>
<accession>A0ACD3ST36</accession>
<protein>
    <submittedName>
        <fullName evidence="1">Enoyl-CoA hydratase</fullName>
    </submittedName>
</protein>
<evidence type="ECO:0000313" key="2">
    <source>
        <dbReference type="Proteomes" id="UP000004277"/>
    </source>
</evidence>
<name>A0ACD3ST36_9BURK</name>
<gene>
    <name evidence="1" type="ORF">MW7_002050</name>
</gene>
<dbReference type="Proteomes" id="UP000004277">
    <property type="component" value="Unassembled WGS sequence"/>
</dbReference>
<dbReference type="EMBL" id="AKCV02000007">
    <property type="protein sequence ID" value="TMS59410.1"/>
    <property type="molecule type" value="Genomic_DNA"/>
</dbReference>
<keyword evidence="2" id="KW-1185">Reference proteome</keyword>
<organism evidence="1 2">
    <name type="scientific">Imbroritus primus</name>
    <dbReference type="NCBI Taxonomy" id="3058603"/>
    <lineage>
        <taxon>Bacteria</taxon>
        <taxon>Pseudomonadati</taxon>
        <taxon>Pseudomonadota</taxon>
        <taxon>Betaproteobacteria</taxon>
        <taxon>Burkholderiales</taxon>
        <taxon>Burkholderiaceae</taxon>
        <taxon>Imbroritus</taxon>
    </lineage>
</organism>
<proteinExistence type="predicted"/>
<evidence type="ECO:0000313" key="1">
    <source>
        <dbReference type="EMBL" id="TMS59410.1"/>
    </source>
</evidence>
<comment type="caution">
    <text evidence="1">The sequence shown here is derived from an EMBL/GenBank/DDBJ whole genome shotgun (WGS) entry which is preliminary data.</text>
</comment>
<reference evidence="1" key="1">
    <citation type="submission" date="2019-05" db="EMBL/GenBank/DDBJ databases">
        <title>Revised genome assembly of Burkholderiaceae (previously Ralstonia) sp. PBA.</title>
        <authorList>
            <person name="Gan H.M."/>
        </authorList>
    </citation>
    <scope>NUCLEOTIDE SEQUENCE</scope>
    <source>
        <strain evidence="1">PBA</strain>
    </source>
</reference>